<keyword evidence="5" id="KW-0325">Glycoprotein</keyword>
<evidence type="ECO:0000256" key="1">
    <source>
        <dbReference type="ARBA" id="ARBA00010952"/>
    </source>
</evidence>
<dbReference type="Ensembl" id="ENSEEET00000052772.2">
    <property type="protein sequence ID" value="ENSEEEP00000052206.2"/>
    <property type="gene ID" value="ENSEEEG00000024477.2"/>
</dbReference>
<reference evidence="9" key="4">
    <citation type="submission" date="2025-08" db="UniProtKB">
        <authorList>
            <consortium name="Ensembl"/>
        </authorList>
    </citation>
    <scope>IDENTIFICATION</scope>
</reference>
<keyword evidence="10" id="KW-1185">Reference proteome</keyword>
<feature type="domain" description="Macroglobulin" evidence="8">
    <location>
        <begin position="238"/>
        <end position="295"/>
    </location>
</feature>
<dbReference type="FunFam" id="2.60.40.1930:FF:000001">
    <property type="entry name" value="CD109 isoform 3"/>
    <property type="match status" value="1"/>
</dbReference>
<dbReference type="OMA" id="CCELANK"/>
<evidence type="ECO:0000256" key="5">
    <source>
        <dbReference type="ARBA" id="ARBA00023180"/>
    </source>
</evidence>
<evidence type="ECO:0000313" key="10">
    <source>
        <dbReference type="Proteomes" id="UP000314983"/>
    </source>
</evidence>
<accession>A0A4W4HT24</accession>
<dbReference type="PANTHER" id="PTHR11412">
    <property type="entry name" value="MACROGLOBULIN / COMPLEMENT"/>
    <property type="match status" value="1"/>
</dbReference>
<protein>
    <recommendedName>
        <fullName evidence="11">Macroglobulin domain-containing protein</fullName>
    </recommendedName>
</protein>
<comment type="similarity">
    <text evidence="1">Belongs to the protease inhibitor I39 (alpha-2-macroglobulin) family.</text>
</comment>
<dbReference type="InterPro" id="IPR050473">
    <property type="entry name" value="A2M/Complement_sys"/>
</dbReference>
<feature type="domain" description="Macroglobulin" evidence="6">
    <location>
        <begin position="143"/>
        <end position="236"/>
    </location>
</feature>
<dbReference type="Pfam" id="PF17791">
    <property type="entry name" value="MG3"/>
    <property type="match status" value="1"/>
</dbReference>
<keyword evidence="3" id="KW-0732">Signal</keyword>
<proteinExistence type="inferred from homology"/>
<dbReference type="PANTHER" id="PTHR11412:SF167">
    <property type="entry name" value="COMPLEMENT COMPONENT C3B, TANDEM DUPLICATE 1 ISOFORM X1-RELATED"/>
    <property type="match status" value="1"/>
</dbReference>
<dbReference type="GO" id="GO:0004867">
    <property type="term" value="F:serine-type endopeptidase inhibitor activity"/>
    <property type="evidence" value="ECO:0007669"/>
    <property type="project" value="UniProtKB-KW"/>
</dbReference>
<evidence type="ECO:0000256" key="2">
    <source>
        <dbReference type="ARBA" id="ARBA00022690"/>
    </source>
</evidence>
<evidence type="ECO:0000259" key="6">
    <source>
        <dbReference type="Pfam" id="PF01835"/>
    </source>
</evidence>
<evidence type="ECO:0000256" key="3">
    <source>
        <dbReference type="ARBA" id="ARBA00022729"/>
    </source>
</evidence>
<evidence type="ECO:0000259" key="7">
    <source>
        <dbReference type="Pfam" id="PF17790"/>
    </source>
</evidence>
<dbReference type="AlphaFoldDB" id="A0A4W4HT24"/>
<evidence type="ECO:0008006" key="11">
    <source>
        <dbReference type="Google" id="ProtNLM"/>
    </source>
</evidence>
<dbReference type="Proteomes" id="UP000314983">
    <property type="component" value="Chromosome 21"/>
</dbReference>
<reference evidence="9" key="5">
    <citation type="submission" date="2025-09" db="UniProtKB">
        <authorList>
            <consortium name="Ensembl"/>
        </authorList>
    </citation>
    <scope>IDENTIFICATION</scope>
</reference>
<dbReference type="Pfam" id="PF01835">
    <property type="entry name" value="MG2"/>
    <property type="match status" value="1"/>
</dbReference>
<gene>
    <name evidence="9" type="primary">AHI1</name>
</gene>
<dbReference type="STRING" id="8005.ENSEEEP00000052206"/>
<dbReference type="InterPro" id="IPR002890">
    <property type="entry name" value="MG2"/>
</dbReference>
<organism evidence="9 10">
    <name type="scientific">Electrophorus electricus</name>
    <name type="common">Electric eel</name>
    <name type="synonym">Gymnotus electricus</name>
    <dbReference type="NCBI Taxonomy" id="8005"/>
    <lineage>
        <taxon>Eukaryota</taxon>
        <taxon>Metazoa</taxon>
        <taxon>Chordata</taxon>
        <taxon>Craniata</taxon>
        <taxon>Vertebrata</taxon>
        <taxon>Euteleostomi</taxon>
        <taxon>Actinopterygii</taxon>
        <taxon>Neopterygii</taxon>
        <taxon>Teleostei</taxon>
        <taxon>Ostariophysi</taxon>
        <taxon>Gymnotiformes</taxon>
        <taxon>Gymnotoidei</taxon>
        <taxon>Gymnotidae</taxon>
        <taxon>Electrophorus</taxon>
    </lineage>
</organism>
<dbReference type="GeneTree" id="ENSGT00940000154063"/>
<keyword evidence="2" id="KW-0646">Protease inhibitor</keyword>
<sequence length="314" mass="35372">LLLQLIHALCPCDEGIVANVRRLVFADVTRLVFAVRCRFSMVAPALLRVGSKENIVLEAFGVSATVPVSLSVYNYPAKSYQLWQGNVALSSDNNYIAVQSLEISSSLLHLEEKKTEIVQVIAQFGTLHRAEQTIKVSFLSGYIFIQTDKPIYNPGDTVRYRAFVSTPAFQAFNGTITVEIQNPDEITVYATSRTRAHDGIYSDTYALSDMVKEGKWKIVAKFNHLKENLFNSEFEVKKYVLPAFNVTLTPKKSQFSLEDEELAVEVFAKYMYGEQVEGVAYVVFGVERNGEKTRLVHMKQVNNVSNLLETFQNL</sequence>
<name>A0A4W4HT24_ELEEL</name>
<reference evidence="9" key="3">
    <citation type="submission" date="2020-05" db="EMBL/GenBank/DDBJ databases">
        <title>Electrophorus electricus (electric eel) genome, fEleEle1, primary haplotype.</title>
        <authorList>
            <person name="Myers G."/>
            <person name="Meyer A."/>
            <person name="Fedrigo O."/>
            <person name="Formenti G."/>
            <person name="Rhie A."/>
            <person name="Tracey A."/>
            <person name="Sims Y."/>
            <person name="Jarvis E.D."/>
        </authorList>
    </citation>
    <scope>NUCLEOTIDE SEQUENCE [LARGE SCALE GENOMIC DNA]</scope>
</reference>
<dbReference type="InterPro" id="IPR041555">
    <property type="entry name" value="MG3"/>
</dbReference>
<dbReference type="InterPro" id="IPR041425">
    <property type="entry name" value="C3/4/5_MG1"/>
</dbReference>
<reference evidence="10" key="1">
    <citation type="journal article" date="2014" name="Science">
        <title>Nonhuman genetics. Genomic basis for the convergent evolution of electric organs.</title>
        <authorList>
            <person name="Gallant J.R."/>
            <person name="Traeger L.L."/>
            <person name="Volkening J.D."/>
            <person name="Moffett H."/>
            <person name="Chen P.H."/>
            <person name="Novina C.D."/>
            <person name="Phillips G.N.Jr."/>
            <person name="Anand R."/>
            <person name="Wells G.B."/>
            <person name="Pinch M."/>
            <person name="Guth R."/>
            <person name="Unguez G.A."/>
            <person name="Albert J.S."/>
            <person name="Zakon H.H."/>
            <person name="Samanta M.P."/>
            <person name="Sussman M.R."/>
        </authorList>
    </citation>
    <scope>NUCLEOTIDE SEQUENCE [LARGE SCALE GENOMIC DNA]</scope>
</reference>
<dbReference type="Gene3D" id="2.60.40.1940">
    <property type="match status" value="1"/>
</dbReference>
<dbReference type="Pfam" id="PF17790">
    <property type="entry name" value="MG1"/>
    <property type="match status" value="1"/>
</dbReference>
<feature type="domain" description="Complement C3/4/5 macroglobulin" evidence="7">
    <location>
        <begin position="39"/>
        <end position="136"/>
    </location>
</feature>
<keyword evidence="4" id="KW-0722">Serine protease inhibitor</keyword>
<evidence type="ECO:0000259" key="8">
    <source>
        <dbReference type="Pfam" id="PF17791"/>
    </source>
</evidence>
<evidence type="ECO:0000256" key="4">
    <source>
        <dbReference type="ARBA" id="ARBA00022900"/>
    </source>
</evidence>
<evidence type="ECO:0000313" key="9">
    <source>
        <dbReference type="Ensembl" id="ENSEEEP00000052206.2"/>
    </source>
</evidence>
<reference evidence="10" key="2">
    <citation type="journal article" date="2017" name="Sci. Adv.">
        <title>A tail of two voltages: Proteomic comparison of the three electric organs of the electric eel.</title>
        <authorList>
            <person name="Traeger L.L."/>
            <person name="Sabat G."/>
            <person name="Barrett-Wilt G.A."/>
            <person name="Wells G.B."/>
            <person name="Sussman M.R."/>
        </authorList>
    </citation>
    <scope>NUCLEOTIDE SEQUENCE [LARGE SCALE GENOMIC DNA]</scope>
</reference>
<dbReference type="Gene3D" id="2.60.40.1930">
    <property type="match status" value="2"/>
</dbReference>